<dbReference type="EMBL" id="KN123629">
    <property type="protein sequence ID" value="KFO24282.1"/>
    <property type="molecule type" value="Genomic_DNA"/>
</dbReference>
<dbReference type="PANTHER" id="PTHR46829:SF1">
    <property type="entry name" value="STERILE ALPHA MOTIF DOMAIN-CONTAINING PROTEIN 15"/>
    <property type="match status" value="1"/>
</dbReference>
<feature type="compositionally biased region" description="Basic and acidic residues" evidence="1">
    <location>
        <begin position="346"/>
        <end position="359"/>
    </location>
</feature>
<proteinExistence type="predicted"/>
<feature type="compositionally biased region" description="Basic and acidic residues" evidence="1">
    <location>
        <begin position="268"/>
        <end position="293"/>
    </location>
</feature>
<dbReference type="AlphaFoldDB" id="A0A091CZZ2"/>
<dbReference type="CDD" id="cd09530">
    <property type="entry name" value="SAM_Samd14"/>
    <property type="match status" value="1"/>
</dbReference>
<feature type="compositionally biased region" description="Basic and acidic residues" evidence="1">
    <location>
        <begin position="468"/>
        <end position="511"/>
    </location>
</feature>
<feature type="compositionally biased region" description="Polar residues" evidence="1">
    <location>
        <begin position="336"/>
        <end position="345"/>
    </location>
</feature>
<dbReference type="InterPro" id="IPR001660">
    <property type="entry name" value="SAM"/>
</dbReference>
<feature type="compositionally biased region" description="Basic and acidic residues" evidence="1">
    <location>
        <begin position="244"/>
        <end position="258"/>
    </location>
</feature>
<feature type="compositionally biased region" description="Basic and acidic residues" evidence="1">
    <location>
        <begin position="300"/>
        <end position="316"/>
    </location>
</feature>
<feature type="compositionally biased region" description="Basic and acidic residues" evidence="1">
    <location>
        <begin position="1"/>
        <end position="34"/>
    </location>
</feature>
<feature type="compositionally biased region" description="Basic and acidic residues" evidence="1">
    <location>
        <begin position="372"/>
        <end position="410"/>
    </location>
</feature>
<dbReference type="Proteomes" id="UP000028990">
    <property type="component" value="Unassembled WGS sequence"/>
</dbReference>
<dbReference type="Pfam" id="PF07647">
    <property type="entry name" value="SAM_2"/>
    <property type="match status" value="1"/>
</dbReference>
<evidence type="ECO:0000313" key="3">
    <source>
        <dbReference type="EMBL" id="KFO24282.1"/>
    </source>
</evidence>
<feature type="compositionally biased region" description="Basic and acidic residues" evidence="1">
    <location>
        <begin position="85"/>
        <end position="94"/>
    </location>
</feature>
<feature type="region of interest" description="Disordered" evidence="1">
    <location>
        <begin position="1"/>
        <end position="96"/>
    </location>
</feature>
<dbReference type="OMA" id="PMDETHE"/>
<feature type="compositionally biased region" description="Basic and acidic residues" evidence="1">
    <location>
        <begin position="444"/>
        <end position="455"/>
    </location>
</feature>
<protein>
    <submittedName>
        <fullName evidence="3">Sterile alpha motif domain-containing protein 15</fullName>
    </submittedName>
</protein>
<dbReference type="PANTHER" id="PTHR46829">
    <property type="entry name" value="STERILE ALPHA MOTIF DOMAIN-CONTAINING PROTEIN 15"/>
    <property type="match status" value="1"/>
</dbReference>
<evidence type="ECO:0000256" key="1">
    <source>
        <dbReference type="SAM" id="MobiDB-lite"/>
    </source>
</evidence>
<dbReference type="OrthoDB" id="6133291at2759"/>
<keyword evidence="4" id="KW-1185">Reference proteome</keyword>
<dbReference type="SMART" id="SM00454">
    <property type="entry name" value="SAM"/>
    <property type="match status" value="1"/>
</dbReference>
<feature type="compositionally biased region" description="Basic and acidic residues" evidence="1">
    <location>
        <begin position="205"/>
        <end position="235"/>
    </location>
</feature>
<evidence type="ECO:0000313" key="4">
    <source>
        <dbReference type="Proteomes" id="UP000028990"/>
    </source>
</evidence>
<dbReference type="Gene3D" id="1.10.150.50">
    <property type="entry name" value="Transcription Factor, Ets-1"/>
    <property type="match status" value="1"/>
</dbReference>
<dbReference type="SUPFAM" id="SSF47769">
    <property type="entry name" value="SAM/Pointed domain"/>
    <property type="match status" value="1"/>
</dbReference>
<feature type="compositionally biased region" description="Basic and acidic residues" evidence="1">
    <location>
        <begin position="69"/>
        <end position="78"/>
    </location>
</feature>
<reference evidence="3 4" key="1">
    <citation type="submission" date="2013-11" db="EMBL/GenBank/DDBJ databases">
        <title>The Damaraland mole rat (Fukomys damarensis) genome and evolution of African mole rats.</title>
        <authorList>
            <person name="Gladyshev V.N."/>
            <person name="Fang X."/>
        </authorList>
    </citation>
    <scope>NUCLEOTIDE SEQUENCE [LARGE SCALE GENOMIC DNA]</scope>
    <source>
        <tissue evidence="3">Liver</tissue>
    </source>
</reference>
<dbReference type="PROSITE" id="PS50105">
    <property type="entry name" value="SAM_DOMAIN"/>
    <property type="match status" value="1"/>
</dbReference>
<sequence>MSEVPERDYYSDPDENEKPEPKIPEMPELRKLSEDAEPYTITEAGAKLPSETEQEPQTLETEEEDFKEEEPKNEKKVQPEPNWTPKEEIPKETQIDLFIQAEPGITQVLKSETLGEMGGKLHKDLKVPVDEKGKEPVLEPPEEANPGITEWATETDVQLPGETKSKVPGATTSETRLELQGETEEEVPEESLREEYEETDLEPPEQTKPDFSSEKSRKSIEEVDLRLPKTTKPEIPEETQNESTEEKKTKTKRPEQTKLEFPAQKPKIPTEKTDLQLPEETKPEVSEEIERKPSAQTKPEFPDQKTKKSTKEKVPEPLESEYPEEESIKPIVQINLEPSENTTSEVPKETKRRSDEEKIPGTPEETGLVKLQEIKPDVETQRESTEEKVLEPLEDTKSTDKKEKQRKSNEKIGVAVPEKFKSEETLRNSAEEKGLEPPGQTKLEFPKMEPRKLTEETGQVPPWMTKPVQEKRKTESTEEKNLELPDEAKARETHIEFSEENRPESVKETDKISNNSALGSHRGSKIDLVSSVHYENSQEVLKLFQLDDFNELSNSHFSESQMELKESFNEKEIVDLSQELEELVSKDEESRPPKRIEPQFEFLKWNPEEVAEWISQLGFPQYKECFTANFIGGNKLIHVNCSNLPQMGITDFEHMKAISRHTRELLGIEEPLFRRTIRLPYRDNIGLFLEQKSHTGVKSDSLTFSEFVKAAGLQDYEP</sequence>
<dbReference type="eggNOG" id="ENOG502S3Z4">
    <property type="taxonomic scope" value="Eukaryota"/>
</dbReference>
<dbReference type="InterPro" id="IPR013761">
    <property type="entry name" value="SAM/pointed_sf"/>
</dbReference>
<gene>
    <name evidence="3" type="ORF">H920_14412</name>
</gene>
<accession>A0A091CZZ2</accession>
<feature type="region of interest" description="Disordered" evidence="1">
    <location>
        <begin position="113"/>
        <end position="522"/>
    </location>
</feature>
<evidence type="ECO:0000259" key="2">
    <source>
        <dbReference type="PROSITE" id="PS50105"/>
    </source>
</evidence>
<feature type="compositionally biased region" description="Basic and acidic residues" evidence="1">
    <location>
        <begin position="418"/>
        <end position="435"/>
    </location>
</feature>
<name>A0A091CZZ2_FUKDA</name>
<organism evidence="3 4">
    <name type="scientific">Fukomys damarensis</name>
    <name type="common">Damaraland mole rat</name>
    <name type="synonym">Cryptomys damarensis</name>
    <dbReference type="NCBI Taxonomy" id="885580"/>
    <lineage>
        <taxon>Eukaryota</taxon>
        <taxon>Metazoa</taxon>
        <taxon>Chordata</taxon>
        <taxon>Craniata</taxon>
        <taxon>Vertebrata</taxon>
        <taxon>Euteleostomi</taxon>
        <taxon>Mammalia</taxon>
        <taxon>Eutheria</taxon>
        <taxon>Euarchontoglires</taxon>
        <taxon>Glires</taxon>
        <taxon>Rodentia</taxon>
        <taxon>Hystricomorpha</taxon>
        <taxon>Bathyergidae</taxon>
        <taxon>Fukomys</taxon>
    </lineage>
</organism>
<feature type="domain" description="SAM" evidence="2">
    <location>
        <begin position="605"/>
        <end position="668"/>
    </location>
</feature>
<feature type="compositionally biased region" description="Basic and acidic residues" evidence="1">
    <location>
        <begin position="119"/>
        <end position="137"/>
    </location>
</feature>